<dbReference type="RefSeq" id="WP_114136050.1">
    <property type="nucleotide sequence ID" value="NZ_CP068436.1"/>
</dbReference>
<evidence type="ECO:0000313" key="3">
    <source>
        <dbReference type="Proteomes" id="UP000253501"/>
    </source>
</evidence>
<dbReference type="EMBL" id="QDHA01000131">
    <property type="protein sequence ID" value="RCJ03716.1"/>
    <property type="molecule type" value="Genomic_DNA"/>
</dbReference>
<evidence type="ECO:0000313" key="2">
    <source>
        <dbReference type="EMBL" id="RCJ03716.1"/>
    </source>
</evidence>
<keyword evidence="1" id="KW-0472">Membrane</keyword>
<protein>
    <submittedName>
        <fullName evidence="2">Uncharacterized protein</fullName>
    </submittedName>
</protein>
<keyword evidence="1" id="KW-1133">Transmembrane helix</keyword>
<comment type="caution">
    <text evidence="2">The sequence shown here is derived from an EMBL/GenBank/DDBJ whole genome shotgun (WGS) entry which is preliminary data.</text>
</comment>
<name>A0A367P9I8_CUPNE</name>
<accession>A0A367P9I8</accession>
<feature type="transmembrane region" description="Helical" evidence="1">
    <location>
        <begin position="12"/>
        <end position="29"/>
    </location>
</feature>
<dbReference type="Proteomes" id="UP000253501">
    <property type="component" value="Unassembled WGS sequence"/>
</dbReference>
<sequence length="89" mass="9594">MAHHDKRSGLVAGWLIGLAVGGAFLLAVSCTWRPLADHGSTAAAWLERGVGGVAALALTVWVARGVARLGQRRGARRRLPDLPRSRRRY</sequence>
<dbReference type="PROSITE" id="PS51257">
    <property type="entry name" value="PROKAR_LIPOPROTEIN"/>
    <property type="match status" value="1"/>
</dbReference>
<feature type="transmembrane region" description="Helical" evidence="1">
    <location>
        <begin position="49"/>
        <end position="67"/>
    </location>
</feature>
<gene>
    <name evidence="2" type="ORF">DDK22_35795</name>
</gene>
<dbReference type="AlphaFoldDB" id="A0A367P9I8"/>
<evidence type="ECO:0000256" key="1">
    <source>
        <dbReference type="SAM" id="Phobius"/>
    </source>
</evidence>
<proteinExistence type="predicted"/>
<reference evidence="2 3" key="1">
    <citation type="submission" date="2018-04" db="EMBL/GenBank/DDBJ databases">
        <title>Cupriavidus necator CR12 genome sequencing and assembly.</title>
        <authorList>
            <person name="Ben Fekih I."/>
            <person name="Mazhar H.S."/>
            <person name="Bello S.K."/>
            <person name="Rensing C."/>
        </authorList>
    </citation>
    <scope>NUCLEOTIDE SEQUENCE [LARGE SCALE GENOMIC DNA]</scope>
    <source>
        <strain evidence="2 3">CR12</strain>
    </source>
</reference>
<keyword evidence="1" id="KW-0812">Transmembrane</keyword>
<organism evidence="2 3">
    <name type="scientific">Cupriavidus necator</name>
    <name type="common">Alcaligenes eutrophus</name>
    <name type="synonym">Ralstonia eutropha</name>
    <dbReference type="NCBI Taxonomy" id="106590"/>
    <lineage>
        <taxon>Bacteria</taxon>
        <taxon>Pseudomonadati</taxon>
        <taxon>Pseudomonadota</taxon>
        <taxon>Betaproteobacteria</taxon>
        <taxon>Burkholderiales</taxon>
        <taxon>Burkholderiaceae</taxon>
        <taxon>Cupriavidus</taxon>
    </lineage>
</organism>